<comment type="cofactor">
    <cofactor evidence="2 11">
        <name>Mg(2+)</name>
        <dbReference type="ChEBI" id="CHEBI:18420"/>
    </cofactor>
</comment>
<evidence type="ECO:0000256" key="7">
    <source>
        <dbReference type="ARBA" id="ARBA00022777"/>
    </source>
</evidence>
<keyword evidence="8 11" id="KW-0067">ATP-binding</keyword>
<dbReference type="EMBL" id="SLZZ01000054">
    <property type="protein sequence ID" value="TCS72248.1"/>
    <property type="molecule type" value="Genomic_DNA"/>
</dbReference>
<evidence type="ECO:0000256" key="6">
    <source>
        <dbReference type="ARBA" id="ARBA00022741"/>
    </source>
</evidence>
<dbReference type="GO" id="GO:0009229">
    <property type="term" value="P:thiamine diphosphate biosynthetic process"/>
    <property type="evidence" value="ECO:0007669"/>
    <property type="project" value="UniProtKB-UniRule"/>
</dbReference>
<evidence type="ECO:0000256" key="9">
    <source>
        <dbReference type="ARBA" id="ARBA00022842"/>
    </source>
</evidence>
<comment type="pathway">
    <text evidence="3 11">Cofactor biosynthesis; thiamine diphosphate biosynthesis; 4-methyl-5-(2-phosphoethyl)-thiazole from 5-(2-hydroxyethyl)-4-methylthiazole: step 1/1.</text>
</comment>
<evidence type="ECO:0000256" key="5">
    <source>
        <dbReference type="ARBA" id="ARBA00022723"/>
    </source>
</evidence>
<evidence type="ECO:0000256" key="4">
    <source>
        <dbReference type="ARBA" id="ARBA00022679"/>
    </source>
</evidence>
<keyword evidence="13" id="KW-1185">Reference proteome</keyword>
<dbReference type="GO" id="GO:0004417">
    <property type="term" value="F:hydroxyethylthiazole kinase activity"/>
    <property type="evidence" value="ECO:0007669"/>
    <property type="project" value="UniProtKB-UniRule"/>
</dbReference>
<feature type="binding site" evidence="11">
    <location>
        <position position="46"/>
    </location>
    <ligand>
        <name>substrate</name>
    </ligand>
</feature>
<sequence length="271" mass="28027">MGIKQEAARLNTRMRQENPLVHNITNYVTVNDCANALLAIGASPIMADDTLEAADITSISSALVINIGTLNQRTVESMVLAGKKANELGIPVVLDPVGAGASDLRNKTTGKILEQVKITILRGNLSEVSYVAGLSVSTKGVDTSDKDNNKDARLVALAAAKKLCCIVAVTGAIDVITDGERVVKVSNGHPLLSKVTGTGCMTSAITGGYAGTKEDAFTAAAAGILSMGIAGEIAFEKAGALGAGSFHMALIDALSNLNEETIEEMGKIEEE</sequence>
<evidence type="ECO:0000256" key="8">
    <source>
        <dbReference type="ARBA" id="ARBA00022840"/>
    </source>
</evidence>
<organism evidence="12 13">
    <name type="scientific">Muricomes intestini</name>
    <dbReference type="NCBI Taxonomy" id="1796634"/>
    <lineage>
        <taxon>Bacteria</taxon>
        <taxon>Bacillati</taxon>
        <taxon>Bacillota</taxon>
        <taxon>Clostridia</taxon>
        <taxon>Lachnospirales</taxon>
        <taxon>Lachnospiraceae</taxon>
        <taxon>Muricomes</taxon>
    </lineage>
</organism>
<protein>
    <recommendedName>
        <fullName evidence="11">Hydroxyethylthiazole kinase</fullName>
        <ecNumber evidence="11">2.7.1.50</ecNumber>
    </recommendedName>
    <alternativeName>
        <fullName evidence="11">4-methyl-5-beta-hydroxyethylthiazole kinase</fullName>
        <shortName evidence="11">TH kinase</shortName>
        <shortName evidence="11">Thz kinase</shortName>
    </alternativeName>
</protein>
<evidence type="ECO:0000256" key="11">
    <source>
        <dbReference type="HAMAP-Rule" id="MF_00228"/>
    </source>
</evidence>
<comment type="caution">
    <text evidence="12">The sequence shown here is derived from an EMBL/GenBank/DDBJ whole genome shotgun (WGS) entry which is preliminary data.</text>
</comment>
<evidence type="ECO:0000256" key="1">
    <source>
        <dbReference type="ARBA" id="ARBA00001771"/>
    </source>
</evidence>
<dbReference type="PIRSF" id="PIRSF000513">
    <property type="entry name" value="Thz_kinase"/>
    <property type="match status" value="1"/>
</dbReference>
<evidence type="ECO:0000256" key="3">
    <source>
        <dbReference type="ARBA" id="ARBA00004868"/>
    </source>
</evidence>
<evidence type="ECO:0000256" key="10">
    <source>
        <dbReference type="ARBA" id="ARBA00022977"/>
    </source>
</evidence>
<dbReference type="HAMAP" id="MF_00228">
    <property type="entry name" value="Thz_kinase"/>
    <property type="match status" value="1"/>
</dbReference>
<keyword evidence="9 11" id="KW-0460">Magnesium</keyword>
<keyword evidence="7 11" id="KW-0418">Kinase</keyword>
<evidence type="ECO:0000313" key="12">
    <source>
        <dbReference type="EMBL" id="TCS72248.1"/>
    </source>
</evidence>
<dbReference type="NCBIfam" id="TIGR00694">
    <property type="entry name" value="thiM"/>
    <property type="match status" value="1"/>
</dbReference>
<keyword evidence="10 11" id="KW-0784">Thiamine biosynthesis</keyword>
<dbReference type="RefSeq" id="WP_132384238.1">
    <property type="nucleotide sequence ID" value="NZ_DAISCH010000219.1"/>
</dbReference>
<dbReference type="GO" id="GO:0005524">
    <property type="term" value="F:ATP binding"/>
    <property type="evidence" value="ECO:0007669"/>
    <property type="project" value="UniProtKB-UniRule"/>
</dbReference>
<dbReference type="NCBIfam" id="NF006830">
    <property type="entry name" value="PRK09355.1"/>
    <property type="match status" value="1"/>
</dbReference>
<feature type="binding site" evidence="11">
    <location>
        <position position="170"/>
    </location>
    <ligand>
        <name>ATP</name>
        <dbReference type="ChEBI" id="CHEBI:30616"/>
    </ligand>
</feature>
<dbReference type="InterPro" id="IPR000417">
    <property type="entry name" value="Hyethyz_kinase"/>
</dbReference>
<dbReference type="EC" id="2.7.1.50" evidence="11"/>
<name>A0A4R3JVZ4_9FIRM</name>
<feature type="binding site" evidence="11">
    <location>
        <position position="122"/>
    </location>
    <ligand>
        <name>ATP</name>
        <dbReference type="ChEBI" id="CHEBI:30616"/>
    </ligand>
</feature>
<keyword evidence="6 11" id="KW-0547">Nucleotide-binding</keyword>
<dbReference type="AlphaFoldDB" id="A0A4R3JVZ4"/>
<dbReference type="OrthoDB" id="9778146at2"/>
<dbReference type="UniPathway" id="UPA00060">
    <property type="reaction ID" value="UER00139"/>
</dbReference>
<evidence type="ECO:0000256" key="2">
    <source>
        <dbReference type="ARBA" id="ARBA00001946"/>
    </source>
</evidence>
<evidence type="ECO:0000313" key="13">
    <source>
        <dbReference type="Proteomes" id="UP000295726"/>
    </source>
</evidence>
<dbReference type="PRINTS" id="PR01099">
    <property type="entry name" value="HYETHTZKNASE"/>
</dbReference>
<dbReference type="Pfam" id="PF02110">
    <property type="entry name" value="HK"/>
    <property type="match status" value="1"/>
</dbReference>
<accession>A0A4R3JVZ4</accession>
<dbReference type="CDD" id="cd01170">
    <property type="entry name" value="THZ_kinase"/>
    <property type="match status" value="1"/>
</dbReference>
<reference evidence="12 13" key="1">
    <citation type="submission" date="2019-03" db="EMBL/GenBank/DDBJ databases">
        <title>Genomic Encyclopedia of Type Strains, Phase IV (KMG-IV): sequencing the most valuable type-strain genomes for metagenomic binning, comparative biology and taxonomic classification.</title>
        <authorList>
            <person name="Goeker M."/>
        </authorList>
    </citation>
    <scope>NUCLEOTIDE SEQUENCE [LARGE SCALE GENOMIC DNA]</scope>
    <source>
        <strain evidence="12 13">DSM 29489</strain>
    </source>
</reference>
<dbReference type="SUPFAM" id="SSF53613">
    <property type="entry name" value="Ribokinase-like"/>
    <property type="match status" value="1"/>
</dbReference>
<comment type="catalytic activity">
    <reaction evidence="1 11">
        <text>5-(2-hydroxyethyl)-4-methylthiazole + ATP = 4-methyl-5-(2-phosphooxyethyl)-thiazole + ADP + H(+)</text>
        <dbReference type="Rhea" id="RHEA:24212"/>
        <dbReference type="ChEBI" id="CHEBI:15378"/>
        <dbReference type="ChEBI" id="CHEBI:17957"/>
        <dbReference type="ChEBI" id="CHEBI:30616"/>
        <dbReference type="ChEBI" id="CHEBI:58296"/>
        <dbReference type="ChEBI" id="CHEBI:456216"/>
        <dbReference type="EC" id="2.7.1.50"/>
    </reaction>
</comment>
<comment type="similarity">
    <text evidence="11">Belongs to the Thz kinase family.</text>
</comment>
<gene>
    <name evidence="11" type="primary">thiM</name>
    <name evidence="12" type="ORF">EDD59_1544</name>
</gene>
<feature type="binding site" evidence="11">
    <location>
        <position position="197"/>
    </location>
    <ligand>
        <name>substrate</name>
    </ligand>
</feature>
<comment type="function">
    <text evidence="11">Catalyzes the phosphorylation of the hydroxyl group of 4-methyl-5-beta-hydroxyethylthiazole (THZ).</text>
</comment>
<keyword evidence="5 11" id="KW-0479">Metal-binding</keyword>
<dbReference type="GO" id="GO:0009228">
    <property type="term" value="P:thiamine biosynthetic process"/>
    <property type="evidence" value="ECO:0007669"/>
    <property type="project" value="UniProtKB-KW"/>
</dbReference>
<keyword evidence="4 11" id="KW-0808">Transferase</keyword>
<dbReference type="Proteomes" id="UP000295726">
    <property type="component" value="Unassembled WGS sequence"/>
</dbReference>
<proteinExistence type="inferred from homology"/>
<dbReference type="GO" id="GO:0000287">
    <property type="term" value="F:magnesium ion binding"/>
    <property type="evidence" value="ECO:0007669"/>
    <property type="project" value="UniProtKB-UniRule"/>
</dbReference>
<dbReference type="Gene3D" id="3.40.1190.20">
    <property type="match status" value="1"/>
</dbReference>
<dbReference type="InterPro" id="IPR029056">
    <property type="entry name" value="Ribokinase-like"/>
</dbReference>